<dbReference type="GO" id="GO:0005549">
    <property type="term" value="F:odorant binding"/>
    <property type="evidence" value="ECO:0007669"/>
    <property type="project" value="InterPro"/>
</dbReference>
<feature type="signal peptide" evidence="1">
    <location>
        <begin position="1"/>
        <end position="19"/>
    </location>
</feature>
<dbReference type="CDD" id="cd23992">
    <property type="entry name" value="PBP_GOBP"/>
    <property type="match status" value="1"/>
</dbReference>
<gene>
    <name evidence="2" type="ORF">PHAECO_LOCUS8998</name>
</gene>
<dbReference type="SMART" id="SM00708">
    <property type="entry name" value="PhBP"/>
    <property type="match status" value="1"/>
</dbReference>
<dbReference type="EMBL" id="OU896711">
    <property type="protein sequence ID" value="CAG9821681.1"/>
    <property type="molecule type" value="Genomic_DNA"/>
</dbReference>
<dbReference type="Pfam" id="PF01395">
    <property type="entry name" value="PBP_GOBP"/>
    <property type="match status" value="1"/>
</dbReference>
<dbReference type="SUPFAM" id="SSF47565">
    <property type="entry name" value="Insect pheromone/odorant-binding proteins"/>
    <property type="match status" value="1"/>
</dbReference>
<dbReference type="OrthoDB" id="8194670at2759"/>
<evidence type="ECO:0000313" key="2">
    <source>
        <dbReference type="EMBL" id="CAG9821681.1"/>
    </source>
</evidence>
<protein>
    <submittedName>
        <fullName evidence="2">Uncharacterized protein</fullName>
    </submittedName>
</protein>
<dbReference type="Proteomes" id="UP001153737">
    <property type="component" value="Chromosome 5"/>
</dbReference>
<dbReference type="InterPro" id="IPR006170">
    <property type="entry name" value="PBP/GOBP"/>
</dbReference>
<proteinExistence type="predicted"/>
<keyword evidence="3" id="KW-1185">Reference proteome</keyword>
<sequence length="134" mass="15170">MLNLKYIFVLSLFIGDIFSQENPGSHLNTVIRFHRECQSQTGVSDAVVFGIISGKFPSDPAFRRHILCMNQKMGFQDNNGNINRNLISSTLRTAMPNGNIEGMVQNCAVQRADPEETAFEMDQCFFRIFRSKMG</sequence>
<feature type="chain" id="PRO_5040361597" evidence="1">
    <location>
        <begin position="20"/>
        <end position="134"/>
    </location>
</feature>
<evidence type="ECO:0000256" key="1">
    <source>
        <dbReference type="SAM" id="SignalP"/>
    </source>
</evidence>
<dbReference type="Gene3D" id="1.10.238.20">
    <property type="entry name" value="Pheromone/general odorant binding protein domain"/>
    <property type="match status" value="1"/>
</dbReference>
<reference evidence="2" key="2">
    <citation type="submission" date="2022-10" db="EMBL/GenBank/DDBJ databases">
        <authorList>
            <consortium name="ENA_rothamsted_submissions"/>
            <consortium name="culmorum"/>
            <person name="King R."/>
        </authorList>
    </citation>
    <scope>NUCLEOTIDE SEQUENCE</scope>
</reference>
<keyword evidence="1" id="KW-0732">Signal</keyword>
<dbReference type="AlphaFoldDB" id="A0A9N9SJ45"/>
<organism evidence="2 3">
    <name type="scientific">Phaedon cochleariae</name>
    <name type="common">Mustard beetle</name>
    <dbReference type="NCBI Taxonomy" id="80249"/>
    <lineage>
        <taxon>Eukaryota</taxon>
        <taxon>Metazoa</taxon>
        <taxon>Ecdysozoa</taxon>
        <taxon>Arthropoda</taxon>
        <taxon>Hexapoda</taxon>
        <taxon>Insecta</taxon>
        <taxon>Pterygota</taxon>
        <taxon>Neoptera</taxon>
        <taxon>Endopterygota</taxon>
        <taxon>Coleoptera</taxon>
        <taxon>Polyphaga</taxon>
        <taxon>Cucujiformia</taxon>
        <taxon>Chrysomeloidea</taxon>
        <taxon>Chrysomelidae</taxon>
        <taxon>Chrysomelinae</taxon>
        <taxon>Chrysomelini</taxon>
        <taxon>Phaedon</taxon>
    </lineage>
</organism>
<name>A0A9N9SJ45_PHACE</name>
<dbReference type="InterPro" id="IPR036728">
    <property type="entry name" value="PBP_GOBP_sf"/>
</dbReference>
<reference evidence="2" key="1">
    <citation type="submission" date="2022-01" db="EMBL/GenBank/DDBJ databases">
        <authorList>
            <person name="King R."/>
        </authorList>
    </citation>
    <scope>NUCLEOTIDE SEQUENCE</scope>
</reference>
<evidence type="ECO:0000313" key="3">
    <source>
        <dbReference type="Proteomes" id="UP001153737"/>
    </source>
</evidence>
<accession>A0A9N9SJ45</accession>